<gene>
    <name evidence="1" type="ORF">F3J38_20440</name>
</gene>
<protein>
    <recommendedName>
        <fullName evidence="3">Peptidase</fullName>
    </recommendedName>
</protein>
<dbReference type="EMBL" id="VWXD01000008">
    <property type="protein sequence ID" value="NIF02397.1"/>
    <property type="molecule type" value="Genomic_DNA"/>
</dbReference>
<reference evidence="1 2" key="1">
    <citation type="journal article" date="2019" name="bioRxiv">
        <title>Bacteria contribute to plant secondary compound degradation in a generalist herbivore system.</title>
        <authorList>
            <person name="Francoeur C.B."/>
            <person name="Khadempour L."/>
            <person name="Moreira-Soto R.D."/>
            <person name="Gotting K."/>
            <person name="Book A.J."/>
            <person name="Pinto-Tomas A.A."/>
            <person name="Keefover-Ring K."/>
            <person name="Currie C.R."/>
        </authorList>
    </citation>
    <scope>NUCLEOTIDE SEQUENCE [LARGE SCALE GENOMIC DNA]</scope>
    <source>
        <strain evidence="1 2">Acro-805</strain>
    </source>
</reference>
<accession>A0ABX0QZM5</accession>
<evidence type="ECO:0000313" key="1">
    <source>
        <dbReference type="EMBL" id="NIF02397.1"/>
    </source>
</evidence>
<dbReference type="Pfam" id="PF23793">
    <property type="entry name" value="LysC"/>
    <property type="match status" value="1"/>
</dbReference>
<dbReference type="Proteomes" id="UP000780690">
    <property type="component" value="Unassembled WGS sequence"/>
</dbReference>
<dbReference type="InterPro" id="IPR058979">
    <property type="entry name" value="LysC-like"/>
</dbReference>
<evidence type="ECO:0000313" key="2">
    <source>
        <dbReference type="Proteomes" id="UP000780690"/>
    </source>
</evidence>
<name>A0ABX0QZM5_9GAMM</name>
<keyword evidence="2" id="KW-1185">Reference proteome</keyword>
<comment type="caution">
    <text evidence="1">The sequence shown here is derived from an EMBL/GenBank/DDBJ whole genome shotgun (WGS) entry which is preliminary data.</text>
</comment>
<proteinExistence type="predicted"/>
<organism evidence="1 2">
    <name type="scientific">Candidatus Pantoea formicae</name>
    <dbReference type="NCBI Taxonomy" id="2608355"/>
    <lineage>
        <taxon>Bacteria</taxon>
        <taxon>Pseudomonadati</taxon>
        <taxon>Pseudomonadota</taxon>
        <taxon>Gammaproteobacteria</taxon>
        <taxon>Enterobacterales</taxon>
        <taxon>Erwiniaceae</taxon>
        <taxon>Pantoea</taxon>
    </lineage>
</organism>
<sequence length="115" mass="12695">MTIRGSGKKVSTGWWLSGGWLKATTVPLSLCLLTQLSSCVRTEIRHVDTTPSPIPAALLADCPVPDIPEPFTWGDSLVLNERLLTSLLTCNNDKAAIRESEKIRNNGRHKDNRIE</sequence>
<evidence type="ECO:0008006" key="3">
    <source>
        <dbReference type="Google" id="ProtNLM"/>
    </source>
</evidence>